<gene>
    <name evidence="1" type="ORF">IFM89_017419</name>
</gene>
<dbReference type="InterPro" id="IPR040256">
    <property type="entry name" value="At4g02000-like"/>
</dbReference>
<dbReference type="PANTHER" id="PTHR31286">
    <property type="entry name" value="GLYCINE-RICH CELL WALL STRUCTURAL PROTEIN 1.8-LIKE"/>
    <property type="match status" value="1"/>
</dbReference>
<dbReference type="OrthoDB" id="1751177at2759"/>
<dbReference type="AlphaFoldDB" id="A0A835HMS2"/>
<comment type="caution">
    <text evidence="1">The sequence shown here is derived from an EMBL/GenBank/DDBJ whole genome shotgun (WGS) entry which is preliminary data.</text>
</comment>
<dbReference type="EMBL" id="JADFTS010000006">
    <property type="protein sequence ID" value="KAF9601234.1"/>
    <property type="molecule type" value="Genomic_DNA"/>
</dbReference>
<name>A0A835HMS2_9MAGN</name>
<reference evidence="1 2" key="1">
    <citation type="submission" date="2020-10" db="EMBL/GenBank/DDBJ databases">
        <title>The Coptis chinensis genome and diversification of protoberbering-type alkaloids.</title>
        <authorList>
            <person name="Wang B."/>
            <person name="Shu S."/>
            <person name="Song C."/>
            <person name="Liu Y."/>
        </authorList>
    </citation>
    <scope>NUCLEOTIDE SEQUENCE [LARGE SCALE GENOMIC DNA]</scope>
    <source>
        <strain evidence="1">HL-2020</strain>
        <tissue evidence="1">Leaf</tissue>
    </source>
</reference>
<protein>
    <submittedName>
        <fullName evidence="1">Uncharacterized protein</fullName>
    </submittedName>
</protein>
<evidence type="ECO:0000313" key="2">
    <source>
        <dbReference type="Proteomes" id="UP000631114"/>
    </source>
</evidence>
<organism evidence="1 2">
    <name type="scientific">Coptis chinensis</name>
    <dbReference type="NCBI Taxonomy" id="261450"/>
    <lineage>
        <taxon>Eukaryota</taxon>
        <taxon>Viridiplantae</taxon>
        <taxon>Streptophyta</taxon>
        <taxon>Embryophyta</taxon>
        <taxon>Tracheophyta</taxon>
        <taxon>Spermatophyta</taxon>
        <taxon>Magnoliopsida</taxon>
        <taxon>Ranunculales</taxon>
        <taxon>Ranunculaceae</taxon>
        <taxon>Coptidoideae</taxon>
        <taxon>Coptis</taxon>
    </lineage>
</organism>
<keyword evidence="2" id="KW-1185">Reference proteome</keyword>
<accession>A0A835HMS2</accession>
<proteinExistence type="predicted"/>
<dbReference type="PANTHER" id="PTHR31286:SF60">
    <property type="entry name" value="PROTEIN, PUTATIVE-RELATED"/>
    <property type="match status" value="1"/>
</dbReference>
<evidence type="ECO:0000313" key="1">
    <source>
        <dbReference type="EMBL" id="KAF9601234.1"/>
    </source>
</evidence>
<dbReference type="Proteomes" id="UP000631114">
    <property type="component" value="Unassembled WGS sequence"/>
</dbReference>
<sequence length="188" mass="21779">MDAGNRRLSFAEKVKANASMEIDVSKFLVGRLDFQRIKLDSVHAIAAEKWRPQDFDPNIQRITHAMVLVKFLTLKQQYLDYEILMSMGRCIGYPIGLDKPTAEREFGFYASVLVDLDLSKHIPNQILVELPNGVDFMQEAKPRIRQSKYFIEEIKTDEGIILQDQCLMKEYMVQAYKAKFEAILALWN</sequence>